<dbReference type="EMBL" id="CAQQ02185892">
    <property type="status" value="NOT_ANNOTATED_CDS"/>
    <property type="molecule type" value="Genomic_DNA"/>
</dbReference>
<keyword evidence="2" id="KW-1185">Reference proteome</keyword>
<dbReference type="GO" id="GO:0007165">
    <property type="term" value="P:signal transduction"/>
    <property type="evidence" value="ECO:0007669"/>
    <property type="project" value="InterPro"/>
</dbReference>
<organism evidence="1 2">
    <name type="scientific">Megaselia scalaris</name>
    <name type="common">Humpbacked fly</name>
    <name type="synonym">Phora scalaris</name>
    <dbReference type="NCBI Taxonomy" id="36166"/>
    <lineage>
        <taxon>Eukaryota</taxon>
        <taxon>Metazoa</taxon>
        <taxon>Ecdysozoa</taxon>
        <taxon>Arthropoda</taxon>
        <taxon>Hexapoda</taxon>
        <taxon>Insecta</taxon>
        <taxon>Pterygota</taxon>
        <taxon>Neoptera</taxon>
        <taxon>Endopterygota</taxon>
        <taxon>Diptera</taxon>
        <taxon>Brachycera</taxon>
        <taxon>Muscomorpha</taxon>
        <taxon>Platypezoidea</taxon>
        <taxon>Phoridae</taxon>
        <taxon>Megaseliini</taxon>
        <taxon>Megaselia</taxon>
    </lineage>
</organism>
<evidence type="ECO:0000313" key="1">
    <source>
        <dbReference type="EnsemblMetazoa" id="MESCA009647-PA"/>
    </source>
</evidence>
<name>T1H0G9_MEGSC</name>
<reference evidence="2" key="1">
    <citation type="submission" date="2013-02" db="EMBL/GenBank/DDBJ databases">
        <authorList>
            <person name="Hughes D."/>
        </authorList>
    </citation>
    <scope>NUCLEOTIDE SEQUENCE</scope>
    <source>
        <strain>Durham</strain>
        <strain evidence="2">NC isolate 2 -- Noor lab</strain>
    </source>
</reference>
<dbReference type="AlphaFoldDB" id="T1H0G9"/>
<protein>
    <submittedName>
        <fullName evidence="1">Uncharacterized protein</fullName>
    </submittedName>
</protein>
<evidence type="ECO:0000313" key="2">
    <source>
        <dbReference type="Proteomes" id="UP000015102"/>
    </source>
</evidence>
<dbReference type="EnsemblMetazoa" id="MESCA009647-RA">
    <property type="protein sequence ID" value="MESCA009647-PA"/>
    <property type="gene ID" value="MESCA009647"/>
</dbReference>
<dbReference type="Gene3D" id="2.60.40.840">
    <property type="match status" value="1"/>
</dbReference>
<sequence length="73" mass="8078">PQQQTEKDDAALGTQKVYKKASANNQLTLYLPTREIILCGTTPTIIKGVVFLDNPKLTPDNRVFAQLTLTFSV</sequence>
<dbReference type="STRING" id="36166.T1H0G9"/>
<dbReference type="SUPFAM" id="SSF81296">
    <property type="entry name" value="E set domains"/>
    <property type="match status" value="1"/>
</dbReference>
<dbReference type="InterPro" id="IPR014756">
    <property type="entry name" value="Ig_E-set"/>
</dbReference>
<proteinExistence type="predicted"/>
<dbReference type="Proteomes" id="UP000015102">
    <property type="component" value="Unassembled WGS sequence"/>
</dbReference>
<dbReference type="HOGENOM" id="CLU_2712029_0_0_1"/>
<dbReference type="InterPro" id="IPR014753">
    <property type="entry name" value="Arrestin_N"/>
</dbReference>
<accession>T1H0G9</accession>
<reference evidence="1" key="2">
    <citation type="submission" date="2015-06" db="UniProtKB">
        <authorList>
            <consortium name="EnsemblMetazoa"/>
        </authorList>
    </citation>
    <scope>IDENTIFICATION</scope>
</reference>